<reference evidence="3" key="1">
    <citation type="submission" date="2016-01" db="EMBL/GenBank/DDBJ databases">
        <title>Draft genome of Chromobacterium sp. F49.</title>
        <authorList>
            <person name="Hong K.W."/>
        </authorList>
    </citation>
    <scope>NUCLEOTIDE SEQUENCE [LARGE SCALE GENOMIC DNA]</scope>
    <source>
        <strain evidence="3">M63</strain>
    </source>
</reference>
<proteinExistence type="predicted"/>
<evidence type="ECO:0000256" key="1">
    <source>
        <dbReference type="SAM" id="Phobius"/>
    </source>
</evidence>
<keyword evidence="3" id="KW-1185">Reference proteome</keyword>
<gene>
    <name evidence="2" type="ORF">AV654_02835</name>
</gene>
<dbReference type="Proteomes" id="UP000076563">
    <property type="component" value="Unassembled WGS sequence"/>
</dbReference>
<dbReference type="OrthoDB" id="8017424at2"/>
<feature type="transmembrane region" description="Helical" evidence="1">
    <location>
        <begin position="115"/>
        <end position="133"/>
    </location>
</feature>
<evidence type="ECO:0000313" key="2">
    <source>
        <dbReference type="EMBL" id="KZE76651.1"/>
    </source>
</evidence>
<dbReference type="InterPro" id="IPR017195">
    <property type="entry name" value="ABC_thiamin-permease_prd"/>
</dbReference>
<protein>
    <submittedName>
        <fullName evidence="2">Thiamine ABC transporter permease</fullName>
    </submittedName>
</protein>
<keyword evidence="1" id="KW-0812">Transmembrane</keyword>
<keyword evidence="1" id="KW-0472">Membrane</keyword>
<accession>A0A163WPP5</accession>
<dbReference type="STRING" id="1007103.GCA_000213315_01075"/>
<sequence>MKKGLKLTDILVTVVIAVVFGIVYRVWGDVYNLASVPGIQLEQFVYGMWFMASTAAFLIIRKPGVAFLAEVAAALAEMLLGSQFSVSSLTYGIAQGLCAELVFAAFGYKRYTAAVAGLAGMASGAGALVFDYFKSYLTELQPWNLSLYIVLRFVGSFLITGPLAYALVKALEKTGVTQLVRPASLDDYRALDRK</sequence>
<keyword evidence="1" id="KW-1133">Transmembrane helix</keyword>
<dbReference type="AlphaFoldDB" id="A0A163WPP5"/>
<feature type="transmembrane region" description="Helical" evidence="1">
    <location>
        <begin position="145"/>
        <end position="168"/>
    </location>
</feature>
<name>A0A163WPP5_9BACL</name>
<dbReference type="Pfam" id="PF09819">
    <property type="entry name" value="ABC_cobalt"/>
    <property type="match status" value="1"/>
</dbReference>
<dbReference type="eggNOG" id="COG4721">
    <property type="taxonomic scope" value="Bacteria"/>
</dbReference>
<feature type="transmembrane region" description="Helical" evidence="1">
    <location>
        <begin position="44"/>
        <end position="60"/>
    </location>
</feature>
<feature type="transmembrane region" description="Helical" evidence="1">
    <location>
        <begin position="7"/>
        <end position="24"/>
    </location>
</feature>
<dbReference type="PIRSF" id="PIRSF037394">
    <property type="entry name" value="ABC_thiamine-permease_YkoE_prd"/>
    <property type="match status" value="1"/>
</dbReference>
<evidence type="ECO:0000313" key="3">
    <source>
        <dbReference type="Proteomes" id="UP000076563"/>
    </source>
</evidence>
<dbReference type="EMBL" id="LQRA01000066">
    <property type="protein sequence ID" value="KZE76651.1"/>
    <property type="molecule type" value="Genomic_DNA"/>
</dbReference>
<organism evidence="2 3">
    <name type="scientific">Paenibacillus elgii</name>
    <dbReference type="NCBI Taxonomy" id="189691"/>
    <lineage>
        <taxon>Bacteria</taxon>
        <taxon>Bacillati</taxon>
        <taxon>Bacillota</taxon>
        <taxon>Bacilli</taxon>
        <taxon>Bacillales</taxon>
        <taxon>Paenibacillaceae</taxon>
        <taxon>Paenibacillus</taxon>
    </lineage>
</organism>
<comment type="caution">
    <text evidence="2">The sequence shown here is derived from an EMBL/GenBank/DDBJ whole genome shotgun (WGS) entry which is preliminary data.</text>
</comment>
<dbReference type="RefSeq" id="WP_063184113.1">
    <property type="nucleotide sequence ID" value="NZ_LQRA01000066.1"/>
</dbReference>